<dbReference type="PROSITE" id="PS50928">
    <property type="entry name" value="ABC_TM1"/>
    <property type="match status" value="1"/>
</dbReference>
<comment type="similarity">
    <text evidence="7">Belongs to the binding-protein-dependent transport system permease family.</text>
</comment>
<organism evidence="9 10">
    <name type="scientific">Leifsonia tongyongensis</name>
    <dbReference type="NCBI Taxonomy" id="1268043"/>
    <lineage>
        <taxon>Bacteria</taxon>
        <taxon>Bacillati</taxon>
        <taxon>Actinomycetota</taxon>
        <taxon>Actinomycetes</taxon>
        <taxon>Micrococcales</taxon>
        <taxon>Microbacteriaceae</taxon>
        <taxon>Leifsonia</taxon>
    </lineage>
</organism>
<dbReference type="AlphaFoldDB" id="A0A6L9XV03"/>
<comment type="caution">
    <text evidence="9">The sequence shown here is derived from an EMBL/GenBank/DDBJ whole genome shotgun (WGS) entry which is preliminary data.</text>
</comment>
<dbReference type="GO" id="GO:0005886">
    <property type="term" value="C:plasma membrane"/>
    <property type="evidence" value="ECO:0007669"/>
    <property type="project" value="UniProtKB-SubCell"/>
</dbReference>
<dbReference type="InterPro" id="IPR000515">
    <property type="entry name" value="MetI-like"/>
</dbReference>
<evidence type="ECO:0000313" key="9">
    <source>
        <dbReference type="EMBL" id="NEN05239.1"/>
    </source>
</evidence>
<feature type="domain" description="ABC transmembrane type-1" evidence="8">
    <location>
        <begin position="65"/>
        <end position="281"/>
    </location>
</feature>
<feature type="transmembrane region" description="Helical" evidence="7">
    <location>
        <begin position="199"/>
        <end position="220"/>
    </location>
</feature>
<protein>
    <submittedName>
        <fullName evidence="9">Sugar ABC transporter permease</fullName>
    </submittedName>
</protein>
<feature type="transmembrane region" description="Helical" evidence="7">
    <location>
        <begin position="69"/>
        <end position="90"/>
    </location>
</feature>
<evidence type="ECO:0000256" key="6">
    <source>
        <dbReference type="ARBA" id="ARBA00023136"/>
    </source>
</evidence>
<dbReference type="SUPFAM" id="SSF161098">
    <property type="entry name" value="MetI-like"/>
    <property type="match status" value="1"/>
</dbReference>
<reference evidence="9 10" key="1">
    <citation type="journal article" date="2014" name="J. Microbiol.">
        <title>Diaminobutyricibacter tongyongensis gen. nov., sp. nov. and Homoserinibacter gongjuensis gen. nov., sp. nov. belong to the family Microbacteriaceae.</title>
        <authorList>
            <person name="Kim S.J."/>
            <person name="Ahn J.H."/>
            <person name="Weon H.Y."/>
            <person name="Hamada M."/>
            <person name="Suzuki K."/>
            <person name="Kwon S.W."/>
        </authorList>
    </citation>
    <scope>NUCLEOTIDE SEQUENCE [LARGE SCALE GENOMIC DNA]</scope>
    <source>
        <strain evidence="9 10">NBRC 108724</strain>
    </source>
</reference>
<sequence>MLIRGRNAALLILPAALLFAAFVLYPLIRGVELSFTDAVGPSGGNFVGLANYIQMFKDPTIARALINTFVYTIVVVVVQNTIALFVAYWLHKLQLVRNFVRAGLLLPSMMAFVAVGYLWSFIYSPLGGPLDLVMDALGLHSLEQVWLGDPNTALMSIAFVYIWMYTGYAATIFLANYLAIDPSLMEAAQLDGARGWKRFWNIDWALLAPSLTINITLSVIGSLRVFDLPFIMTQGGPDGATQTLSLSIYQASFSSFQFAYGTTLAVALLLLTVIVGVTQATLLRRREVNV</sequence>
<comment type="subcellular location">
    <subcellularLocation>
        <location evidence="1 7">Cell membrane</location>
        <topology evidence="1 7">Multi-pass membrane protein</topology>
    </subcellularLocation>
</comment>
<feature type="transmembrane region" description="Helical" evidence="7">
    <location>
        <begin position="258"/>
        <end position="277"/>
    </location>
</feature>
<keyword evidence="10" id="KW-1185">Reference proteome</keyword>
<evidence type="ECO:0000256" key="2">
    <source>
        <dbReference type="ARBA" id="ARBA00022448"/>
    </source>
</evidence>
<feature type="transmembrane region" description="Helical" evidence="7">
    <location>
        <begin position="102"/>
        <end position="122"/>
    </location>
</feature>
<feature type="transmembrane region" description="Helical" evidence="7">
    <location>
        <begin position="7"/>
        <end position="28"/>
    </location>
</feature>
<proteinExistence type="inferred from homology"/>
<evidence type="ECO:0000256" key="3">
    <source>
        <dbReference type="ARBA" id="ARBA00022475"/>
    </source>
</evidence>
<name>A0A6L9XV03_9MICO</name>
<keyword evidence="4 7" id="KW-0812">Transmembrane</keyword>
<dbReference type="InterPro" id="IPR050809">
    <property type="entry name" value="UgpAE/MalFG_permease"/>
</dbReference>
<keyword evidence="2 7" id="KW-0813">Transport</keyword>
<keyword evidence="3" id="KW-1003">Cell membrane</keyword>
<accession>A0A6L9XV03</accession>
<evidence type="ECO:0000256" key="5">
    <source>
        <dbReference type="ARBA" id="ARBA00022989"/>
    </source>
</evidence>
<dbReference type="GO" id="GO:0055085">
    <property type="term" value="P:transmembrane transport"/>
    <property type="evidence" value="ECO:0007669"/>
    <property type="project" value="InterPro"/>
</dbReference>
<dbReference type="Pfam" id="PF00528">
    <property type="entry name" value="BPD_transp_1"/>
    <property type="match status" value="1"/>
</dbReference>
<feature type="transmembrane region" description="Helical" evidence="7">
    <location>
        <begin position="153"/>
        <end position="178"/>
    </location>
</feature>
<keyword evidence="6 7" id="KW-0472">Membrane</keyword>
<dbReference type="Gene3D" id="1.10.3720.10">
    <property type="entry name" value="MetI-like"/>
    <property type="match status" value="1"/>
</dbReference>
<dbReference type="CDD" id="cd06261">
    <property type="entry name" value="TM_PBP2"/>
    <property type="match status" value="1"/>
</dbReference>
<dbReference type="RefSeq" id="WP_163288444.1">
    <property type="nucleotide sequence ID" value="NZ_JAAGWY010000001.1"/>
</dbReference>
<gene>
    <name evidence="9" type="ORF">G3T36_05075</name>
</gene>
<evidence type="ECO:0000313" key="10">
    <source>
        <dbReference type="Proteomes" id="UP000474967"/>
    </source>
</evidence>
<evidence type="ECO:0000256" key="4">
    <source>
        <dbReference type="ARBA" id="ARBA00022692"/>
    </source>
</evidence>
<evidence type="ECO:0000256" key="1">
    <source>
        <dbReference type="ARBA" id="ARBA00004651"/>
    </source>
</evidence>
<dbReference type="Proteomes" id="UP000474967">
    <property type="component" value="Unassembled WGS sequence"/>
</dbReference>
<keyword evidence="5 7" id="KW-1133">Transmembrane helix</keyword>
<evidence type="ECO:0000259" key="8">
    <source>
        <dbReference type="PROSITE" id="PS50928"/>
    </source>
</evidence>
<evidence type="ECO:0000256" key="7">
    <source>
        <dbReference type="RuleBase" id="RU363032"/>
    </source>
</evidence>
<dbReference type="PANTHER" id="PTHR43227:SF11">
    <property type="entry name" value="BLL4140 PROTEIN"/>
    <property type="match status" value="1"/>
</dbReference>
<dbReference type="InterPro" id="IPR035906">
    <property type="entry name" value="MetI-like_sf"/>
</dbReference>
<dbReference type="EMBL" id="JAAGWY010000001">
    <property type="protein sequence ID" value="NEN05239.1"/>
    <property type="molecule type" value="Genomic_DNA"/>
</dbReference>
<dbReference type="PANTHER" id="PTHR43227">
    <property type="entry name" value="BLL4140 PROTEIN"/>
    <property type="match status" value="1"/>
</dbReference>